<dbReference type="Gene3D" id="3.30.428.10">
    <property type="entry name" value="HIT-like"/>
    <property type="match status" value="1"/>
</dbReference>
<dbReference type="PIRSF" id="PIRSF031505">
    <property type="entry name" value="GalT_short"/>
    <property type="match status" value="1"/>
</dbReference>
<dbReference type="Proteomes" id="UP000095209">
    <property type="component" value="Unassembled WGS sequence"/>
</dbReference>
<keyword evidence="4" id="KW-1185">Reference proteome</keyword>
<protein>
    <submittedName>
        <fullName evidence="3">DUF4931 domain-containing protein</fullName>
    </submittedName>
</protein>
<feature type="domain" description="DUF4931" evidence="1">
    <location>
        <begin position="4"/>
        <end position="127"/>
    </location>
</feature>
<feature type="domain" description="DUF4931" evidence="2">
    <location>
        <begin position="131"/>
        <end position="249"/>
    </location>
</feature>
<evidence type="ECO:0000259" key="1">
    <source>
        <dbReference type="Pfam" id="PF16285"/>
    </source>
</evidence>
<dbReference type="InterPro" id="IPR046322">
    <property type="entry name" value="DUF4931"/>
</dbReference>
<dbReference type="InterPro" id="IPR012361">
    <property type="entry name" value="GalT_short"/>
</dbReference>
<evidence type="ECO:0000259" key="2">
    <source>
        <dbReference type="Pfam" id="PF20956"/>
    </source>
</evidence>
<gene>
    <name evidence="3" type="ORF">BFG57_15765</name>
</gene>
<name>A0A1E5LEC0_9BACI</name>
<dbReference type="Pfam" id="PF16285">
    <property type="entry name" value="DUF4931_N"/>
    <property type="match status" value="1"/>
</dbReference>
<dbReference type="SUPFAM" id="SSF54197">
    <property type="entry name" value="HIT-like"/>
    <property type="match status" value="1"/>
</dbReference>
<dbReference type="Pfam" id="PF20956">
    <property type="entry name" value="DUF4931_C"/>
    <property type="match status" value="1"/>
</dbReference>
<comment type="caution">
    <text evidence="3">The sequence shown here is derived from an EMBL/GenBank/DDBJ whole genome shotgun (WGS) entry which is preliminary data.</text>
</comment>
<dbReference type="OrthoDB" id="1803128at2"/>
<dbReference type="STRING" id="1305675.BFG57_15765"/>
<dbReference type="RefSeq" id="WP_069717514.1">
    <property type="nucleotide sequence ID" value="NZ_MJEH01000028.1"/>
</dbReference>
<organism evidence="3 4">
    <name type="scientific">Bacillus solimangrovi</name>
    <dbReference type="NCBI Taxonomy" id="1305675"/>
    <lineage>
        <taxon>Bacteria</taxon>
        <taxon>Bacillati</taxon>
        <taxon>Bacillota</taxon>
        <taxon>Bacilli</taxon>
        <taxon>Bacillales</taxon>
        <taxon>Bacillaceae</taxon>
        <taxon>Bacillus</taxon>
    </lineage>
</organism>
<evidence type="ECO:0000313" key="3">
    <source>
        <dbReference type="EMBL" id="OEH92437.1"/>
    </source>
</evidence>
<dbReference type="AlphaFoldDB" id="A0A1E5LEC0"/>
<sequence length="250" mass="29535">MLHFKSSMSKSKPENIVNRQTTCPFCDTERLTNILDRDGSIIWLENKYPTLIDTYQTIIIETDQCESELSEYDQEHIRKLLNFTMNKWFDMQNSGKYASILLYKNHGHLSGGTIKHPHMQIVGLQNVDYKTNIQLDHFKGEIIDQARNVSLTISDFPIVGFTELNIKMDEHYEQDDIDQLAIYLQSCTHFLLNYIKCNSYNLFFYKIDKHIYVKIMPRFVTSPLFVGYCIPQISDHKYEIIKNMQELYFN</sequence>
<evidence type="ECO:0000313" key="4">
    <source>
        <dbReference type="Proteomes" id="UP000095209"/>
    </source>
</evidence>
<proteinExistence type="predicted"/>
<dbReference type="InterPro" id="IPR049285">
    <property type="entry name" value="DUF4931_C"/>
</dbReference>
<reference evidence="3 4" key="1">
    <citation type="submission" date="2016-08" db="EMBL/GenBank/DDBJ databases">
        <title>Genome of Bacillus solimangrovi GH2-4.</title>
        <authorList>
            <person name="Lim S."/>
            <person name="Kim B.-C."/>
        </authorList>
    </citation>
    <scope>NUCLEOTIDE SEQUENCE [LARGE SCALE GENOMIC DNA]</scope>
    <source>
        <strain evidence="3 4">GH2-4</strain>
    </source>
</reference>
<accession>A0A1E5LEC0</accession>
<dbReference type="InterPro" id="IPR036265">
    <property type="entry name" value="HIT-like_sf"/>
</dbReference>
<dbReference type="EMBL" id="MJEH01000028">
    <property type="protein sequence ID" value="OEH92437.1"/>
    <property type="molecule type" value="Genomic_DNA"/>
</dbReference>